<dbReference type="GO" id="GO:0005829">
    <property type="term" value="C:cytosol"/>
    <property type="evidence" value="ECO:0007669"/>
    <property type="project" value="TreeGrafter"/>
</dbReference>
<evidence type="ECO:0000313" key="2">
    <source>
        <dbReference type="Proteomes" id="UP000561011"/>
    </source>
</evidence>
<keyword evidence="2" id="KW-1185">Reference proteome</keyword>
<dbReference type="GO" id="GO:0000287">
    <property type="term" value="F:magnesium ion binding"/>
    <property type="evidence" value="ECO:0007669"/>
    <property type="project" value="TreeGrafter"/>
</dbReference>
<name>A0A853ERM1_9MICO</name>
<dbReference type="RefSeq" id="WP_179912871.1">
    <property type="nucleotide sequence ID" value="NZ_JACBYE010000010.1"/>
</dbReference>
<protein>
    <submittedName>
        <fullName evidence="1">HAD family phosphatase</fullName>
    </submittedName>
</protein>
<dbReference type="Gene3D" id="3.40.50.1000">
    <property type="entry name" value="HAD superfamily/HAD-like"/>
    <property type="match status" value="1"/>
</dbReference>
<dbReference type="PANTHER" id="PTHR10000:SF25">
    <property type="entry name" value="PHOSPHATASE YKRA-RELATED"/>
    <property type="match status" value="1"/>
</dbReference>
<reference evidence="1 2" key="1">
    <citation type="submission" date="2020-07" db="EMBL/GenBank/DDBJ databases">
        <title>MOT database genomes.</title>
        <authorList>
            <person name="Joseph S."/>
            <person name="Aduse-Opoku J."/>
            <person name="Hashim A."/>
            <person name="Wade W."/>
            <person name="Curtis M."/>
        </authorList>
    </citation>
    <scope>NUCLEOTIDE SEQUENCE [LARGE SCALE GENOMIC DNA]</scope>
    <source>
        <strain evidence="1 2">DSM 100099</strain>
    </source>
</reference>
<evidence type="ECO:0000313" key="1">
    <source>
        <dbReference type="EMBL" id="NYS93150.1"/>
    </source>
</evidence>
<dbReference type="EMBL" id="JACBYE010000010">
    <property type="protein sequence ID" value="NYS93150.1"/>
    <property type="molecule type" value="Genomic_DNA"/>
</dbReference>
<comment type="caution">
    <text evidence="1">The sequence shown here is derived from an EMBL/GenBank/DDBJ whole genome shotgun (WGS) entry which is preliminary data.</text>
</comment>
<dbReference type="SUPFAM" id="SSF56784">
    <property type="entry name" value="HAD-like"/>
    <property type="match status" value="1"/>
</dbReference>
<dbReference type="GO" id="GO:0016791">
    <property type="term" value="F:phosphatase activity"/>
    <property type="evidence" value="ECO:0007669"/>
    <property type="project" value="TreeGrafter"/>
</dbReference>
<dbReference type="InterPro" id="IPR036412">
    <property type="entry name" value="HAD-like_sf"/>
</dbReference>
<dbReference type="Proteomes" id="UP000561011">
    <property type="component" value="Unassembled WGS sequence"/>
</dbReference>
<sequence length="272" mass="28156">MSTSDRRLVFVDIDGTYAHHGAVPTAHEEAVVAARAAGHRVLLCTGRSAGMLPRGILDIGFDGIVASAGCYVEVGGTVLVDRRMPDDLAARVLAALDDSGAAYVLEAPDGVYARPGVPDRLRALLTAPGGPDGTVDFLDMVTVRDDLSQTSFAKATYLESAWTAAAVLDAVGTGLGHVPTSLPHADDHSGEIHLLDVHKAVGIRAVVEHLGAHDDTIVAFGDGINDVEMLQLADVAVAIEGSHQRVLDAADLVAAPPLEAGLAAVFAKLGLR</sequence>
<organism evidence="1 2">
    <name type="scientific">Sanguibacter inulinus</name>
    <dbReference type="NCBI Taxonomy" id="60922"/>
    <lineage>
        <taxon>Bacteria</taxon>
        <taxon>Bacillati</taxon>
        <taxon>Actinomycetota</taxon>
        <taxon>Actinomycetes</taxon>
        <taxon>Micrococcales</taxon>
        <taxon>Sanguibacteraceae</taxon>
        <taxon>Sanguibacter</taxon>
    </lineage>
</organism>
<accession>A0A853ERM1</accession>
<dbReference type="AlphaFoldDB" id="A0A853ERM1"/>
<gene>
    <name evidence="1" type="ORF">HZZ10_06355</name>
</gene>
<dbReference type="Pfam" id="PF08282">
    <property type="entry name" value="Hydrolase_3"/>
    <property type="match status" value="1"/>
</dbReference>
<dbReference type="Gene3D" id="3.30.1240.10">
    <property type="match status" value="1"/>
</dbReference>
<dbReference type="InterPro" id="IPR023214">
    <property type="entry name" value="HAD_sf"/>
</dbReference>
<proteinExistence type="predicted"/>
<dbReference type="PANTHER" id="PTHR10000">
    <property type="entry name" value="PHOSPHOSERINE PHOSPHATASE"/>
    <property type="match status" value="1"/>
</dbReference>